<keyword evidence="4" id="KW-0812">Transmembrane</keyword>
<dbReference type="PANTHER" id="PTHR28185:SF1">
    <property type="entry name" value="MITOCHONDRIAL DISTRIBUTION AND MORPHOLOGY PROTEIN 34"/>
    <property type="match status" value="1"/>
</dbReference>
<dbReference type="GO" id="GO:0032865">
    <property type="term" value="C:ERMES complex"/>
    <property type="evidence" value="ECO:0007669"/>
    <property type="project" value="InterPro"/>
</dbReference>
<keyword evidence="2" id="KW-0813">Transport</keyword>
<dbReference type="InterPro" id="IPR031468">
    <property type="entry name" value="SMP_LBD"/>
</dbReference>
<dbReference type="Pfam" id="PF26545">
    <property type="entry name" value="Mdm34_N"/>
    <property type="match status" value="1"/>
</dbReference>
<proteinExistence type="predicted"/>
<gene>
    <name evidence="12" type="ORF">TRICI_004497</name>
</gene>
<dbReference type="EMBL" id="SWFS01000340">
    <property type="protein sequence ID" value="KAA8909430.1"/>
    <property type="molecule type" value="Genomic_DNA"/>
</dbReference>
<dbReference type="Proteomes" id="UP000761534">
    <property type="component" value="Unassembled WGS sequence"/>
</dbReference>
<feature type="region of interest" description="Disordered" evidence="10">
    <location>
        <begin position="249"/>
        <end position="342"/>
    </location>
</feature>
<dbReference type="GO" id="GO:0008289">
    <property type="term" value="F:lipid binding"/>
    <property type="evidence" value="ECO:0007669"/>
    <property type="project" value="UniProtKB-KW"/>
</dbReference>
<keyword evidence="7" id="KW-0446">Lipid-binding</keyword>
<feature type="compositionally biased region" description="Low complexity" evidence="10">
    <location>
        <begin position="310"/>
        <end position="333"/>
    </location>
</feature>
<name>A0A642V0Q1_9ASCO</name>
<evidence type="ECO:0000256" key="6">
    <source>
        <dbReference type="ARBA" id="ARBA00023055"/>
    </source>
</evidence>
<reference evidence="12" key="1">
    <citation type="journal article" date="2019" name="G3 (Bethesda)">
        <title>Genome Assemblies of Two Rare Opportunistic Yeast Pathogens: Diutina rugosa (syn. Candida rugosa) and Trichomonascus ciferrii (syn. Candida ciferrii).</title>
        <authorList>
            <person name="Mixao V."/>
            <person name="Saus E."/>
            <person name="Hansen A.P."/>
            <person name="Lass-Florl C."/>
            <person name="Gabaldon T."/>
        </authorList>
    </citation>
    <scope>NUCLEOTIDE SEQUENCE</scope>
    <source>
        <strain evidence="12">CBS 4856</strain>
    </source>
</reference>
<evidence type="ECO:0000256" key="7">
    <source>
        <dbReference type="ARBA" id="ARBA00023121"/>
    </source>
</evidence>
<evidence type="ECO:0000256" key="10">
    <source>
        <dbReference type="SAM" id="MobiDB-lite"/>
    </source>
</evidence>
<comment type="caution">
    <text evidence="12">The sequence shown here is derived from an EMBL/GenBank/DDBJ whole genome shotgun (WGS) entry which is preliminary data.</text>
</comment>
<dbReference type="PANTHER" id="PTHR28185">
    <property type="entry name" value="MITOCHONDRIAL DISTRIBUTION AND MORPHOLOGY PROTEIN 34"/>
    <property type="match status" value="1"/>
</dbReference>
<dbReference type="GO" id="GO:0015914">
    <property type="term" value="P:phospholipid transport"/>
    <property type="evidence" value="ECO:0007669"/>
    <property type="project" value="TreeGrafter"/>
</dbReference>
<dbReference type="OrthoDB" id="17927at2759"/>
<evidence type="ECO:0000256" key="1">
    <source>
        <dbReference type="ARBA" id="ARBA00004370"/>
    </source>
</evidence>
<protein>
    <recommendedName>
        <fullName evidence="11">SMP-LTD domain-containing protein</fullName>
    </recommendedName>
</protein>
<feature type="compositionally biased region" description="Low complexity" evidence="10">
    <location>
        <begin position="289"/>
        <end position="302"/>
    </location>
</feature>
<evidence type="ECO:0000256" key="9">
    <source>
        <dbReference type="ARBA" id="ARBA00023136"/>
    </source>
</evidence>
<feature type="compositionally biased region" description="Polar residues" evidence="10">
    <location>
        <begin position="259"/>
        <end position="268"/>
    </location>
</feature>
<evidence type="ECO:0000313" key="13">
    <source>
        <dbReference type="Proteomes" id="UP000761534"/>
    </source>
</evidence>
<keyword evidence="3" id="KW-1134">Transmembrane beta strand</keyword>
<evidence type="ECO:0000256" key="8">
    <source>
        <dbReference type="ARBA" id="ARBA00023128"/>
    </source>
</evidence>
<dbReference type="AlphaFoldDB" id="A0A642V0Q1"/>
<comment type="subcellular location">
    <subcellularLocation>
        <location evidence="1">Membrane</location>
    </subcellularLocation>
</comment>
<evidence type="ECO:0000256" key="5">
    <source>
        <dbReference type="ARBA" id="ARBA00022787"/>
    </source>
</evidence>
<dbReference type="PROSITE" id="PS51847">
    <property type="entry name" value="SMP"/>
    <property type="match status" value="1"/>
</dbReference>
<feature type="domain" description="SMP-LTD" evidence="11">
    <location>
        <begin position="1"/>
        <end position="174"/>
    </location>
</feature>
<organism evidence="12 13">
    <name type="scientific">Trichomonascus ciferrii</name>
    <dbReference type="NCBI Taxonomy" id="44093"/>
    <lineage>
        <taxon>Eukaryota</taxon>
        <taxon>Fungi</taxon>
        <taxon>Dikarya</taxon>
        <taxon>Ascomycota</taxon>
        <taxon>Saccharomycotina</taxon>
        <taxon>Dipodascomycetes</taxon>
        <taxon>Dipodascales</taxon>
        <taxon>Trichomonascaceae</taxon>
        <taxon>Trichomonascus</taxon>
        <taxon>Trichomonascus ciferrii complex</taxon>
    </lineage>
</organism>
<keyword evidence="5" id="KW-1000">Mitochondrion outer membrane</keyword>
<dbReference type="GO" id="GO:1990456">
    <property type="term" value="P:mitochondrion-endoplasmic reticulum membrane tethering"/>
    <property type="evidence" value="ECO:0007669"/>
    <property type="project" value="TreeGrafter"/>
</dbReference>
<evidence type="ECO:0000256" key="4">
    <source>
        <dbReference type="ARBA" id="ARBA00022692"/>
    </source>
</evidence>
<keyword evidence="8" id="KW-0496">Mitochondrion</keyword>
<evidence type="ECO:0000313" key="12">
    <source>
        <dbReference type="EMBL" id="KAA8909430.1"/>
    </source>
</evidence>
<sequence length="342" mass="37986">MMETMNKGPTPEVIIDDIRVDELDFGTVPPDLEILEIGDLAEDKFRGIFKLEYSGDARLKLLTKVQANPLSLTFQPRGLLKFVCPGYVAASRGLELPLSIELSEIKLSAIIILVYSRAKGLTLVFRNDPLESVRITSTFDSMPGIASFIRAEIEQRLNESFREDIPDMLYQLSQEMNHKEPESSPFHFHPRNSVSVNEGALAADVPEATSSECATTATKLREISQNQGTLDLNAPPNIPHMISRAMLREKDSSQEEETYTPSRFSSLNAVEDLPERTRLKPRRRVIKLSKPPTSTAQSTPTKPTSPPTPASVASAPPAYSKPTLTPQTIHLTTTPPPYKKKY</sequence>
<dbReference type="VEuPathDB" id="FungiDB:TRICI_004497"/>
<accession>A0A642V0Q1</accession>
<keyword evidence="9" id="KW-0472">Membrane</keyword>
<dbReference type="GO" id="GO:0007005">
    <property type="term" value="P:mitochondrion organization"/>
    <property type="evidence" value="ECO:0007669"/>
    <property type="project" value="InterPro"/>
</dbReference>
<dbReference type="InterPro" id="IPR027536">
    <property type="entry name" value="MDM34"/>
</dbReference>
<evidence type="ECO:0000259" key="11">
    <source>
        <dbReference type="PROSITE" id="PS51847"/>
    </source>
</evidence>
<evidence type="ECO:0000256" key="2">
    <source>
        <dbReference type="ARBA" id="ARBA00022448"/>
    </source>
</evidence>
<keyword evidence="6" id="KW-0445">Lipid transport</keyword>
<keyword evidence="13" id="KW-1185">Reference proteome</keyword>
<evidence type="ECO:0000256" key="3">
    <source>
        <dbReference type="ARBA" id="ARBA00022452"/>
    </source>
</evidence>
<dbReference type="CDD" id="cd21673">
    <property type="entry name" value="SMP_Mdm34"/>
    <property type="match status" value="1"/>
</dbReference>
<dbReference type="InterPro" id="IPR058825">
    <property type="entry name" value="MDM34_N"/>
</dbReference>